<dbReference type="AlphaFoldDB" id="A0A9E7R1S6"/>
<dbReference type="RefSeq" id="WP_260593051.1">
    <property type="nucleotide sequence ID" value="NZ_CP104003.1"/>
</dbReference>
<sequence>MLELTLDMEQYDCPFIDTTEATDVSFAAVHWEFDSARHELETRMLVEGADRGALENGLGALADHENMRECTLLSKQGEAAQIRTTIDETDAMGTIRANEGYITGPFHIREGAELWHVGFDREATADETLEALDRANEFDVVERERVSPHSVTGFVQNVGAAMTLVEGCRDLSPTERRTLEAAVDRGYFESPRGASLGDLADEFGVSKTAVSKNLRRAEGKAMGRVSEALSEMDEDESA</sequence>
<dbReference type="PANTHER" id="PTHR34236">
    <property type="entry name" value="DIMETHYL SULFOXIDE REDUCTASE TRANSCRIPTIONAL ACTIVATOR"/>
    <property type="match status" value="1"/>
</dbReference>
<dbReference type="InterPro" id="IPR056486">
    <property type="entry name" value="HVO_2525_N"/>
</dbReference>
<proteinExistence type="predicted"/>
<gene>
    <name evidence="5" type="ORF">N0B31_18290</name>
</gene>
<protein>
    <submittedName>
        <fullName evidence="5">Helix-turn-helix domain-containing protein</fullName>
    </submittedName>
</protein>
<evidence type="ECO:0000313" key="5">
    <source>
        <dbReference type="EMBL" id="UWM54057.1"/>
    </source>
</evidence>
<keyword evidence="2" id="KW-0804">Transcription</keyword>
<dbReference type="EMBL" id="CP104003">
    <property type="protein sequence ID" value="UWM54057.1"/>
    <property type="molecule type" value="Genomic_DNA"/>
</dbReference>
<reference evidence="5" key="1">
    <citation type="submission" date="2022-09" db="EMBL/GenBank/DDBJ databases">
        <title>Diverse halophilic archaea isolated from saline environments.</title>
        <authorList>
            <person name="Cui H.-L."/>
        </authorList>
    </citation>
    <scope>NUCLEOTIDE SEQUENCE</scope>
    <source>
        <strain evidence="5">ZS-35-S2</strain>
    </source>
</reference>
<dbReference type="Pfam" id="PF04967">
    <property type="entry name" value="HTH_10"/>
    <property type="match status" value="1"/>
</dbReference>
<evidence type="ECO:0000259" key="3">
    <source>
        <dbReference type="Pfam" id="PF04967"/>
    </source>
</evidence>
<keyword evidence="6" id="KW-1185">Reference proteome</keyword>
<accession>A0A9E7R1S6</accession>
<organism evidence="5 6">
    <name type="scientific">Salinirubellus salinus</name>
    <dbReference type="NCBI Taxonomy" id="1364945"/>
    <lineage>
        <taxon>Archaea</taxon>
        <taxon>Methanobacteriati</taxon>
        <taxon>Methanobacteriota</taxon>
        <taxon>Stenosarchaea group</taxon>
        <taxon>Halobacteria</taxon>
        <taxon>Halobacteriales</taxon>
        <taxon>Natronomonadaceae</taxon>
        <taxon>Salinirubellus</taxon>
    </lineage>
</organism>
<name>A0A9E7R1S6_9EURY</name>
<dbReference type="Proteomes" id="UP001057580">
    <property type="component" value="Chromosome"/>
</dbReference>
<evidence type="ECO:0000259" key="4">
    <source>
        <dbReference type="Pfam" id="PF24279"/>
    </source>
</evidence>
<dbReference type="GeneID" id="74944414"/>
<dbReference type="InterPro" id="IPR007050">
    <property type="entry name" value="HTH_bacterioopsin"/>
</dbReference>
<evidence type="ECO:0000256" key="1">
    <source>
        <dbReference type="ARBA" id="ARBA00023015"/>
    </source>
</evidence>
<dbReference type="KEGG" id="ssai:N0B31_18290"/>
<keyword evidence="1" id="KW-0805">Transcription regulation</keyword>
<dbReference type="Pfam" id="PF24279">
    <property type="entry name" value="HVO_2525_N"/>
    <property type="match status" value="1"/>
</dbReference>
<evidence type="ECO:0000256" key="2">
    <source>
        <dbReference type="ARBA" id="ARBA00023163"/>
    </source>
</evidence>
<dbReference type="PANTHER" id="PTHR34236:SF1">
    <property type="entry name" value="DIMETHYL SULFOXIDE REDUCTASE TRANSCRIPTIONAL ACTIVATOR"/>
    <property type="match status" value="1"/>
</dbReference>
<feature type="domain" description="HVO-2525 N-terminal" evidence="4">
    <location>
        <begin position="3"/>
        <end position="138"/>
    </location>
</feature>
<feature type="domain" description="HTH bat-type" evidence="3">
    <location>
        <begin position="171"/>
        <end position="222"/>
    </location>
</feature>
<evidence type="ECO:0000313" key="6">
    <source>
        <dbReference type="Proteomes" id="UP001057580"/>
    </source>
</evidence>